<keyword evidence="3" id="KW-1185">Reference proteome</keyword>
<dbReference type="GO" id="GO:0032259">
    <property type="term" value="P:methylation"/>
    <property type="evidence" value="ECO:0007669"/>
    <property type="project" value="UniProtKB-KW"/>
</dbReference>
<evidence type="ECO:0000313" key="3">
    <source>
        <dbReference type="Proteomes" id="UP001595755"/>
    </source>
</evidence>
<feature type="domain" description="Methyltransferase" evidence="1">
    <location>
        <begin position="73"/>
        <end position="168"/>
    </location>
</feature>
<dbReference type="SUPFAM" id="SSF53335">
    <property type="entry name" value="S-adenosyl-L-methionine-dependent methyltransferases"/>
    <property type="match status" value="1"/>
</dbReference>
<organism evidence="2 3">
    <name type="scientific">Cohnella boryungensis</name>
    <dbReference type="NCBI Taxonomy" id="768479"/>
    <lineage>
        <taxon>Bacteria</taxon>
        <taxon>Bacillati</taxon>
        <taxon>Bacillota</taxon>
        <taxon>Bacilli</taxon>
        <taxon>Bacillales</taxon>
        <taxon>Paenibacillaceae</taxon>
        <taxon>Cohnella</taxon>
    </lineage>
</organism>
<evidence type="ECO:0000259" key="1">
    <source>
        <dbReference type="Pfam" id="PF13649"/>
    </source>
</evidence>
<reference evidence="3" key="1">
    <citation type="journal article" date="2019" name="Int. J. Syst. Evol. Microbiol.">
        <title>The Global Catalogue of Microorganisms (GCM) 10K type strain sequencing project: providing services to taxonomists for standard genome sequencing and annotation.</title>
        <authorList>
            <consortium name="The Broad Institute Genomics Platform"/>
            <consortium name="The Broad Institute Genome Sequencing Center for Infectious Disease"/>
            <person name="Wu L."/>
            <person name="Ma J."/>
        </authorList>
    </citation>
    <scope>NUCLEOTIDE SEQUENCE [LARGE SCALE GENOMIC DNA]</scope>
    <source>
        <strain evidence="3">CGMCC 4.1641</strain>
    </source>
</reference>
<comment type="caution">
    <text evidence="2">The sequence shown here is derived from an EMBL/GenBank/DDBJ whole genome shotgun (WGS) entry which is preliminary data.</text>
</comment>
<name>A0ABV8S7T7_9BACL</name>
<keyword evidence="2" id="KW-0489">Methyltransferase</keyword>
<evidence type="ECO:0000313" key="2">
    <source>
        <dbReference type="EMBL" id="MFC4303427.1"/>
    </source>
</evidence>
<protein>
    <submittedName>
        <fullName evidence="2">Class I SAM-dependent methyltransferase</fullName>
        <ecNumber evidence="2">2.1.-.-</ecNumber>
    </submittedName>
</protein>
<gene>
    <name evidence="2" type="ORF">ACFO1S_08180</name>
</gene>
<dbReference type="Gene3D" id="3.40.50.150">
    <property type="entry name" value="Vaccinia Virus protein VP39"/>
    <property type="match status" value="1"/>
</dbReference>
<dbReference type="Pfam" id="PF13649">
    <property type="entry name" value="Methyltransf_25"/>
    <property type="match status" value="1"/>
</dbReference>
<accession>A0ABV8S7T7</accession>
<proteinExistence type="predicted"/>
<dbReference type="EMBL" id="JBHSED010000013">
    <property type="protein sequence ID" value="MFC4303427.1"/>
    <property type="molecule type" value="Genomic_DNA"/>
</dbReference>
<dbReference type="InterPro" id="IPR029063">
    <property type="entry name" value="SAM-dependent_MTases_sf"/>
</dbReference>
<dbReference type="CDD" id="cd02440">
    <property type="entry name" value="AdoMet_MTases"/>
    <property type="match status" value="1"/>
</dbReference>
<dbReference type="GO" id="GO:0008168">
    <property type="term" value="F:methyltransferase activity"/>
    <property type="evidence" value="ECO:0007669"/>
    <property type="project" value="UniProtKB-KW"/>
</dbReference>
<dbReference type="RefSeq" id="WP_204602852.1">
    <property type="nucleotide sequence ID" value="NZ_JBHSED010000013.1"/>
</dbReference>
<sequence length="251" mass="29547">MSDRHRIYGEHVNIKTENTRSFYNERAKAIASMANPYVSVLLGDQNPGHAEEWNRFEKKFILPDLQISQTSRVLDIGCGIGRWAESIIPLSGYYCGTDFSPEMVETARNRNRFEGKDYDFYNLSFQETVQQSTEYYKGRFDRLIVGGVCMYINDEELPACYEGLLSLLDEHCVIYFTETVAVERRLTLDECPSEALKTNYDVIYRTPEEYIQHYKVFTDAGFTVREQKYLPHLNNEKQFYETDRWYTLLER</sequence>
<dbReference type="EC" id="2.1.-.-" evidence="2"/>
<keyword evidence="2" id="KW-0808">Transferase</keyword>
<dbReference type="InterPro" id="IPR041698">
    <property type="entry name" value="Methyltransf_25"/>
</dbReference>
<dbReference type="Proteomes" id="UP001595755">
    <property type="component" value="Unassembled WGS sequence"/>
</dbReference>